<dbReference type="EMBL" id="LFXJ01000005">
    <property type="protein sequence ID" value="KMY32746.1"/>
    <property type="molecule type" value="Genomic_DNA"/>
</dbReference>
<evidence type="ECO:0000313" key="1">
    <source>
        <dbReference type="EMBL" id="KMY32746.1"/>
    </source>
</evidence>
<gene>
    <name evidence="1" type="ORF">ACZ11_11675</name>
</gene>
<organism evidence="1 2">
    <name type="scientific">Lysinibacillus xylanilyticus</name>
    <dbReference type="NCBI Taxonomy" id="582475"/>
    <lineage>
        <taxon>Bacteria</taxon>
        <taxon>Bacillati</taxon>
        <taxon>Bacillota</taxon>
        <taxon>Bacilli</taxon>
        <taxon>Bacillales</taxon>
        <taxon>Bacillaceae</taxon>
        <taxon>Lysinibacillus</taxon>
    </lineage>
</organism>
<dbReference type="Proteomes" id="UP000037326">
    <property type="component" value="Unassembled WGS sequence"/>
</dbReference>
<name>A0A0K9FF24_9BACI</name>
<reference evidence="2" key="1">
    <citation type="submission" date="2015-07" db="EMBL/GenBank/DDBJ databases">
        <authorList>
            <consortium name="Consortium for Microbial Forensics and Genomics (microFORGE)"/>
            <person name="Knight B.M."/>
            <person name="Roberts D.P."/>
            <person name="Lin D."/>
            <person name="Hari K."/>
            <person name="Fletcher J."/>
            <person name="Melcher U."/>
            <person name="Blagden T."/>
            <person name="Winegar R.A."/>
        </authorList>
    </citation>
    <scope>NUCLEOTIDE SEQUENCE [LARGE SCALE GENOMIC DNA]</scope>
    <source>
        <strain evidence="2">DSM 23493</strain>
    </source>
</reference>
<dbReference type="AlphaFoldDB" id="A0A0K9FF24"/>
<proteinExistence type="predicted"/>
<accession>A0A0K9FF24</accession>
<comment type="caution">
    <text evidence="1">The sequence shown here is derived from an EMBL/GenBank/DDBJ whole genome shotgun (WGS) entry which is preliminary data.</text>
</comment>
<protein>
    <submittedName>
        <fullName evidence="1">Uncharacterized protein</fullName>
    </submittedName>
</protein>
<dbReference type="PATRIC" id="fig|582475.4.peg.1954"/>
<sequence length="59" mass="6911">MDRKARKLDRALQIVDRKTRMMDSSLKIVDRKWGMLDRTRSKSWIGSGECWIVSAQSRG</sequence>
<evidence type="ECO:0000313" key="2">
    <source>
        <dbReference type="Proteomes" id="UP000037326"/>
    </source>
</evidence>